<name>A0ABW0SME8_9GAMM</name>
<evidence type="ECO:0000313" key="2">
    <source>
        <dbReference type="Proteomes" id="UP001596036"/>
    </source>
</evidence>
<proteinExistence type="predicted"/>
<sequence length="221" mass="25230">MALQIIGAGLSRTGTLSMKAALEYLGFAPCYHGAEMALPRAGCNEGHLDAWHAYCCEGAPVDWRELFRHYRASVDVPGCLHYRELMQAFPEARVVLTTRDPDDWFDSWQALWQAIADANDPARIVRYHRFLPVLHALLEHHFDGKIERASNIAAYQRHVDAVRRDVPADRLLEFRVSEGWTPLCGFLGVDVPDVPFPRLNDRRMTRDLLTTALWTHEPLQL</sequence>
<dbReference type="EMBL" id="JBHSNM010000002">
    <property type="protein sequence ID" value="MFC5570160.1"/>
    <property type="molecule type" value="Genomic_DNA"/>
</dbReference>
<dbReference type="Proteomes" id="UP001596036">
    <property type="component" value="Unassembled WGS sequence"/>
</dbReference>
<dbReference type="PANTHER" id="PTHR36978:SF4">
    <property type="entry name" value="P-LOOP CONTAINING NUCLEOSIDE TRIPHOSPHATE HYDROLASE PROTEIN"/>
    <property type="match status" value="1"/>
</dbReference>
<gene>
    <name evidence="1" type="ORF">ACFPN1_08825</name>
</gene>
<dbReference type="InterPro" id="IPR027417">
    <property type="entry name" value="P-loop_NTPase"/>
</dbReference>
<accession>A0ABW0SME8</accession>
<evidence type="ECO:0000313" key="1">
    <source>
        <dbReference type="EMBL" id="MFC5570160.1"/>
    </source>
</evidence>
<organism evidence="1 2">
    <name type="scientific">Lysobacter yangpyeongensis</name>
    <dbReference type="NCBI Taxonomy" id="346182"/>
    <lineage>
        <taxon>Bacteria</taxon>
        <taxon>Pseudomonadati</taxon>
        <taxon>Pseudomonadota</taxon>
        <taxon>Gammaproteobacteria</taxon>
        <taxon>Lysobacterales</taxon>
        <taxon>Lysobacteraceae</taxon>
        <taxon>Lysobacter</taxon>
    </lineage>
</organism>
<comment type="caution">
    <text evidence="1">The sequence shown here is derived from an EMBL/GenBank/DDBJ whole genome shotgun (WGS) entry which is preliminary data.</text>
</comment>
<dbReference type="EC" id="2.8.2.-" evidence="1"/>
<dbReference type="PANTHER" id="PTHR36978">
    <property type="entry name" value="P-LOOP CONTAINING NUCLEOTIDE TRIPHOSPHATE HYDROLASE"/>
    <property type="match status" value="1"/>
</dbReference>
<reference evidence="2" key="1">
    <citation type="journal article" date="2019" name="Int. J. Syst. Evol. Microbiol.">
        <title>The Global Catalogue of Microorganisms (GCM) 10K type strain sequencing project: providing services to taxonomists for standard genome sequencing and annotation.</title>
        <authorList>
            <consortium name="The Broad Institute Genomics Platform"/>
            <consortium name="The Broad Institute Genome Sequencing Center for Infectious Disease"/>
            <person name="Wu L."/>
            <person name="Ma J."/>
        </authorList>
    </citation>
    <scope>NUCLEOTIDE SEQUENCE [LARGE SCALE GENOMIC DNA]</scope>
    <source>
        <strain evidence="2">KACC 11407</strain>
    </source>
</reference>
<protein>
    <submittedName>
        <fullName evidence="1">Sulfotransferase family protein</fullName>
        <ecNumber evidence="1">2.8.2.-</ecNumber>
    </submittedName>
</protein>
<dbReference type="GO" id="GO:0016740">
    <property type="term" value="F:transferase activity"/>
    <property type="evidence" value="ECO:0007669"/>
    <property type="project" value="UniProtKB-KW"/>
</dbReference>
<dbReference type="SUPFAM" id="SSF52540">
    <property type="entry name" value="P-loop containing nucleoside triphosphate hydrolases"/>
    <property type="match status" value="1"/>
</dbReference>
<dbReference type="RefSeq" id="WP_386754512.1">
    <property type="nucleotide sequence ID" value="NZ_JBHSNM010000002.1"/>
</dbReference>
<dbReference type="Pfam" id="PF17784">
    <property type="entry name" value="Sulfotransfer_4"/>
    <property type="match status" value="1"/>
</dbReference>
<dbReference type="InterPro" id="IPR040632">
    <property type="entry name" value="Sulfotransfer_4"/>
</dbReference>
<keyword evidence="2" id="KW-1185">Reference proteome</keyword>
<keyword evidence="1" id="KW-0808">Transferase</keyword>
<dbReference type="Gene3D" id="3.40.50.300">
    <property type="entry name" value="P-loop containing nucleotide triphosphate hydrolases"/>
    <property type="match status" value="1"/>
</dbReference>